<feature type="signal peptide" evidence="7">
    <location>
        <begin position="1"/>
        <end position="27"/>
    </location>
</feature>
<evidence type="ECO:0008006" key="10">
    <source>
        <dbReference type="Google" id="ProtNLM"/>
    </source>
</evidence>
<dbReference type="GO" id="GO:0009734">
    <property type="term" value="P:auxin-activated signaling pathway"/>
    <property type="evidence" value="ECO:0007669"/>
    <property type="project" value="InterPro"/>
</dbReference>
<sequence length="281" mass="30466">MARLSHGLLGALNLVTLLLSLPVLCAGVYFLTRATTECERALQIPVVAFGCALLLLSLVGLAGACGRRDAATPFLWVYVAFMFLLVVAVFAFTVFAFVVTNRGAGSAVSGRGYREYRLGDYAGWLQARIAEPETWRQVESCLSQARVCGGRLRGAVGEDAMEFYRQHLSPIQSGCCKPPTWCRFRYVNATFWEAPRSGSLPPAAASDGDCRAWSNDRHVLCFECDACKAGVLETVKKKWKTVAIVNVSLLAFLIVVYTIGCCALRSKGGGRYLNGGGPDQT</sequence>
<evidence type="ECO:0000256" key="4">
    <source>
        <dbReference type="ARBA" id="ARBA00022989"/>
    </source>
</evidence>
<evidence type="ECO:0000256" key="5">
    <source>
        <dbReference type="ARBA" id="ARBA00023136"/>
    </source>
</evidence>
<dbReference type="AlphaFoldDB" id="A0A811SDM9"/>
<dbReference type="InterPro" id="IPR044991">
    <property type="entry name" value="TET_plant"/>
</dbReference>
<feature type="transmembrane region" description="Helical" evidence="6">
    <location>
        <begin position="242"/>
        <end position="264"/>
    </location>
</feature>
<keyword evidence="5 6" id="KW-0472">Membrane</keyword>
<keyword evidence="7" id="KW-0732">Signal</keyword>
<evidence type="ECO:0000313" key="9">
    <source>
        <dbReference type="Proteomes" id="UP000604825"/>
    </source>
</evidence>
<gene>
    <name evidence="8" type="ORF">NCGR_LOCUS63660</name>
</gene>
<dbReference type="GO" id="GO:0016020">
    <property type="term" value="C:membrane"/>
    <property type="evidence" value="ECO:0007669"/>
    <property type="project" value="UniProtKB-SubCell"/>
</dbReference>
<evidence type="ECO:0000256" key="6">
    <source>
        <dbReference type="SAM" id="Phobius"/>
    </source>
</evidence>
<evidence type="ECO:0000313" key="8">
    <source>
        <dbReference type="EMBL" id="CAD6339562.1"/>
    </source>
</evidence>
<keyword evidence="3 6" id="KW-0812">Transmembrane</keyword>
<evidence type="ECO:0000256" key="1">
    <source>
        <dbReference type="ARBA" id="ARBA00004141"/>
    </source>
</evidence>
<dbReference type="InterPro" id="IPR018499">
    <property type="entry name" value="Tetraspanin/Peripherin"/>
</dbReference>
<comment type="similarity">
    <text evidence="2">Belongs to the tetraspanin (TM4SF) family.</text>
</comment>
<dbReference type="Proteomes" id="UP000604825">
    <property type="component" value="Unassembled WGS sequence"/>
</dbReference>
<keyword evidence="4 6" id="KW-1133">Transmembrane helix</keyword>
<evidence type="ECO:0000256" key="2">
    <source>
        <dbReference type="ARBA" id="ARBA00006840"/>
    </source>
</evidence>
<name>A0A811SDM9_9POAL</name>
<dbReference type="OrthoDB" id="1892640at2759"/>
<protein>
    <recommendedName>
        <fullName evidence="10">Senescence-associated protein</fullName>
    </recommendedName>
</protein>
<evidence type="ECO:0000256" key="3">
    <source>
        <dbReference type="ARBA" id="ARBA00022692"/>
    </source>
</evidence>
<feature type="transmembrane region" description="Helical" evidence="6">
    <location>
        <begin position="41"/>
        <end position="63"/>
    </location>
</feature>
<organism evidence="8 9">
    <name type="scientific">Miscanthus lutarioriparius</name>
    <dbReference type="NCBI Taxonomy" id="422564"/>
    <lineage>
        <taxon>Eukaryota</taxon>
        <taxon>Viridiplantae</taxon>
        <taxon>Streptophyta</taxon>
        <taxon>Embryophyta</taxon>
        <taxon>Tracheophyta</taxon>
        <taxon>Spermatophyta</taxon>
        <taxon>Magnoliopsida</taxon>
        <taxon>Liliopsida</taxon>
        <taxon>Poales</taxon>
        <taxon>Poaceae</taxon>
        <taxon>PACMAD clade</taxon>
        <taxon>Panicoideae</taxon>
        <taxon>Andropogonodae</taxon>
        <taxon>Andropogoneae</taxon>
        <taxon>Saccharinae</taxon>
        <taxon>Miscanthus</taxon>
    </lineage>
</organism>
<comment type="subcellular location">
    <subcellularLocation>
        <location evidence="1">Membrane</location>
        <topology evidence="1">Multi-pass membrane protein</topology>
    </subcellularLocation>
</comment>
<proteinExistence type="inferred from homology"/>
<feature type="chain" id="PRO_5032330057" description="Senescence-associated protein" evidence="7">
    <location>
        <begin position="28"/>
        <end position="281"/>
    </location>
</feature>
<dbReference type="PANTHER" id="PTHR32191">
    <property type="entry name" value="TETRASPANIN-8-RELATED"/>
    <property type="match status" value="1"/>
</dbReference>
<feature type="transmembrane region" description="Helical" evidence="6">
    <location>
        <begin position="75"/>
        <end position="99"/>
    </location>
</feature>
<dbReference type="EMBL" id="CAJGYO010000019">
    <property type="protein sequence ID" value="CAD6339562.1"/>
    <property type="molecule type" value="Genomic_DNA"/>
</dbReference>
<evidence type="ECO:0000256" key="7">
    <source>
        <dbReference type="SAM" id="SignalP"/>
    </source>
</evidence>
<dbReference type="Pfam" id="PF00335">
    <property type="entry name" value="Tetraspanin"/>
    <property type="match status" value="1"/>
</dbReference>
<keyword evidence="9" id="KW-1185">Reference proteome</keyword>
<accession>A0A811SDM9</accession>
<reference evidence="8" key="1">
    <citation type="submission" date="2020-10" db="EMBL/GenBank/DDBJ databases">
        <authorList>
            <person name="Han B."/>
            <person name="Lu T."/>
            <person name="Zhao Q."/>
            <person name="Huang X."/>
            <person name="Zhao Y."/>
        </authorList>
    </citation>
    <scope>NUCLEOTIDE SEQUENCE</scope>
</reference>
<comment type="caution">
    <text evidence="8">The sequence shown here is derived from an EMBL/GenBank/DDBJ whole genome shotgun (WGS) entry which is preliminary data.</text>
</comment>